<accession>Q22AG6</accession>
<feature type="compositionally biased region" description="Polar residues" evidence="1">
    <location>
        <begin position="326"/>
        <end position="354"/>
    </location>
</feature>
<dbReference type="GeneID" id="7827817"/>
<sequence length="655" mass="76958">MSEQYERKKQEIDVHKTIFSALNQMKQNVNKNQHLQESLRKYLLSPNNKIKIHKFEIEQIYSKDNTKSQLKHAIPTTSLNAHRRQIKNTFKAHDIKTDYDFSEEQPFNIQSLTHSQNFTQVNTIQQNKNVKHNLENFHSLKYSQSPTQIPSHPSSANTNKRQSNFFLTSPSLAAGRISFNSLKLKAKDKAKTQVSCMSETQTGSPQNTSRLQTTQFNTNSQQVISINQDRLNLDSSKASPQIQPQNKAQNTTNSFNLRLIQGNVQNTQTSSYCLNTNHNNQITSEQENFSLLSTKNIQLSSSNLINTNQNLNYPTKQFKSIPASPKSKQISQLPQQNRHSENNQKQAVRASSAQHKTLETLQIDEDQNNLYRFSYEMNEQEIEEDNKTPLLSVPNIQDAINEENQDFQKNQEEEELFVAQPQQFYYIDNNEMQSVKEFMYRLNNYMQYKRFEQYRQEKKQKKKQIEDVQNLLLFNSEKAAREVAKANVRKYIIKHKIEITDQEIDDWVERIKVLPLEKNQRLTFRECSRQIISFQLMGTDEEKKFFKVWREIDKGLNKISNPIKFAQQYQIYQNHKKRLFYNKNITNNQISMAIINSLPSQYLIHKPPPSFFQQNSQSMNRISSQRSIAHKDLSLYQIQHQKEFKVVESLESEEF</sequence>
<protein>
    <submittedName>
        <fullName evidence="2">Uncharacterized protein</fullName>
    </submittedName>
</protein>
<feature type="region of interest" description="Disordered" evidence="1">
    <location>
        <begin position="307"/>
        <end position="354"/>
    </location>
</feature>
<dbReference type="InParanoid" id="Q22AG6"/>
<evidence type="ECO:0000313" key="3">
    <source>
        <dbReference type="Proteomes" id="UP000009168"/>
    </source>
</evidence>
<dbReference type="EMBL" id="GG662573">
    <property type="protein sequence ID" value="EAR82276.2"/>
    <property type="molecule type" value="Genomic_DNA"/>
</dbReference>
<gene>
    <name evidence="2" type="ORF">TTHERM_01228930</name>
</gene>
<dbReference type="KEGG" id="tet:TTHERM_01228930"/>
<name>Q22AG6_TETTS</name>
<evidence type="ECO:0000256" key="1">
    <source>
        <dbReference type="SAM" id="MobiDB-lite"/>
    </source>
</evidence>
<dbReference type="AlphaFoldDB" id="Q22AG6"/>
<dbReference type="Proteomes" id="UP000009168">
    <property type="component" value="Unassembled WGS sequence"/>
</dbReference>
<reference evidence="3" key="1">
    <citation type="journal article" date="2006" name="PLoS Biol.">
        <title>Macronuclear genome sequence of the ciliate Tetrahymena thermophila, a model eukaryote.</title>
        <authorList>
            <person name="Eisen J.A."/>
            <person name="Coyne R.S."/>
            <person name="Wu M."/>
            <person name="Wu D."/>
            <person name="Thiagarajan M."/>
            <person name="Wortman J.R."/>
            <person name="Badger J.H."/>
            <person name="Ren Q."/>
            <person name="Amedeo P."/>
            <person name="Jones K.M."/>
            <person name="Tallon L.J."/>
            <person name="Delcher A.L."/>
            <person name="Salzberg S.L."/>
            <person name="Silva J.C."/>
            <person name="Haas B.J."/>
            <person name="Majoros W.H."/>
            <person name="Farzad M."/>
            <person name="Carlton J.M."/>
            <person name="Smith R.K. Jr."/>
            <person name="Garg J."/>
            <person name="Pearlman R.E."/>
            <person name="Karrer K.M."/>
            <person name="Sun L."/>
            <person name="Manning G."/>
            <person name="Elde N.C."/>
            <person name="Turkewitz A.P."/>
            <person name="Asai D.J."/>
            <person name="Wilkes D.E."/>
            <person name="Wang Y."/>
            <person name="Cai H."/>
            <person name="Collins K."/>
            <person name="Stewart B.A."/>
            <person name="Lee S.R."/>
            <person name="Wilamowska K."/>
            <person name="Weinberg Z."/>
            <person name="Ruzzo W.L."/>
            <person name="Wloga D."/>
            <person name="Gaertig J."/>
            <person name="Frankel J."/>
            <person name="Tsao C.-C."/>
            <person name="Gorovsky M.A."/>
            <person name="Keeling P.J."/>
            <person name="Waller R.F."/>
            <person name="Patron N.J."/>
            <person name="Cherry J.M."/>
            <person name="Stover N.A."/>
            <person name="Krieger C.J."/>
            <person name="del Toro C."/>
            <person name="Ryder H.F."/>
            <person name="Williamson S.C."/>
            <person name="Barbeau R.A."/>
            <person name="Hamilton E.P."/>
            <person name="Orias E."/>
        </authorList>
    </citation>
    <scope>NUCLEOTIDE SEQUENCE [LARGE SCALE GENOMIC DNA]</scope>
    <source>
        <strain evidence="3">SB210</strain>
    </source>
</reference>
<keyword evidence="3" id="KW-1185">Reference proteome</keyword>
<organism evidence="2 3">
    <name type="scientific">Tetrahymena thermophila (strain SB210)</name>
    <dbReference type="NCBI Taxonomy" id="312017"/>
    <lineage>
        <taxon>Eukaryota</taxon>
        <taxon>Sar</taxon>
        <taxon>Alveolata</taxon>
        <taxon>Ciliophora</taxon>
        <taxon>Intramacronucleata</taxon>
        <taxon>Oligohymenophorea</taxon>
        <taxon>Hymenostomatida</taxon>
        <taxon>Tetrahymenina</taxon>
        <taxon>Tetrahymenidae</taxon>
        <taxon>Tetrahymena</taxon>
    </lineage>
</organism>
<feature type="compositionally biased region" description="Polar residues" evidence="1">
    <location>
        <begin position="307"/>
        <end position="318"/>
    </location>
</feature>
<evidence type="ECO:0000313" key="2">
    <source>
        <dbReference type="EMBL" id="EAR82276.2"/>
    </source>
</evidence>
<dbReference type="RefSeq" id="XP_001029939.2">
    <property type="nucleotide sequence ID" value="XM_001029939.2"/>
</dbReference>
<dbReference type="HOGENOM" id="CLU_410238_0_0_1"/>
<proteinExistence type="predicted"/>
<feature type="region of interest" description="Disordered" evidence="1">
    <location>
        <begin position="143"/>
        <end position="162"/>
    </location>
</feature>